<keyword evidence="2" id="KW-0472">Membrane</keyword>
<reference evidence="4 5" key="1">
    <citation type="submission" date="2016-10" db="EMBL/GenBank/DDBJ databases">
        <authorList>
            <person name="de Groot N.N."/>
        </authorList>
    </citation>
    <scope>NUCLEOTIDE SEQUENCE [LARGE SCALE GENOMIC DNA]</scope>
    <source>
        <strain evidence="4 5">DSM 17890</strain>
    </source>
</reference>
<gene>
    <name evidence="4" type="ORF">SAMN05444336_101895</name>
</gene>
<dbReference type="Proteomes" id="UP000199118">
    <property type="component" value="Unassembled WGS sequence"/>
</dbReference>
<organism evidence="4 5">
    <name type="scientific">Albimonas donghaensis</name>
    <dbReference type="NCBI Taxonomy" id="356660"/>
    <lineage>
        <taxon>Bacteria</taxon>
        <taxon>Pseudomonadati</taxon>
        <taxon>Pseudomonadota</taxon>
        <taxon>Alphaproteobacteria</taxon>
        <taxon>Rhodobacterales</taxon>
        <taxon>Paracoccaceae</taxon>
        <taxon>Albimonas</taxon>
    </lineage>
</organism>
<feature type="region of interest" description="Disordered" evidence="1">
    <location>
        <begin position="34"/>
        <end position="94"/>
    </location>
</feature>
<evidence type="ECO:0000313" key="5">
    <source>
        <dbReference type="Proteomes" id="UP000199118"/>
    </source>
</evidence>
<evidence type="ECO:0000256" key="3">
    <source>
        <dbReference type="SAM" id="SignalP"/>
    </source>
</evidence>
<evidence type="ECO:0000313" key="4">
    <source>
        <dbReference type="EMBL" id="SDW39237.1"/>
    </source>
</evidence>
<dbReference type="AlphaFoldDB" id="A0A1H2T645"/>
<feature type="chain" id="PRO_5011782225" evidence="3">
    <location>
        <begin position="30"/>
        <end position="280"/>
    </location>
</feature>
<accession>A0A1H2T645</accession>
<dbReference type="STRING" id="356660.SAMN05444336_101895"/>
<proteinExistence type="predicted"/>
<evidence type="ECO:0000256" key="2">
    <source>
        <dbReference type="SAM" id="Phobius"/>
    </source>
</evidence>
<name>A0A1H2T645_9RHOB</name>
<evidence type="ECO:0000256" key="1">
    <source>
        <dbReference type="SAM" id="MobiDB-lite"/>
    </source>
</evidence>
<dbReference type="EMBL" id="FNMZ01000001">
    <property type="protein sequence ID" value="SDW39237.1"/>
    <property type="molecule type" value="Genomic_DNA"/>
</dbReference>
<dbReference type="RefSeq" id="WP_143040210.1">
    <property type="nucleotide sequence ID" value="NZ_FNMZ01000001.1"/>
</dbReference>
<feature type="signal peptide" evidence="3">
    <location>
        <begin position="1"/>
        <end position="29"/>
    </location>
</feature>
<feature type="transmembrane region" description="Helical" evidence="2">
    <location>
        <begin position="184"/>
        <end position="204"/>
    </location>
</feature>
<keyword evidence="3" id="KW-0732">Signal</keyword>
<keyword evidence="2" id="KW-1133">Transmembrane helix</keyword>
<sequence>MLSRLCALRAALAAGLMALGSAVPLPALAQTPETGAAAPAARNETPNNAPAEGDTAPDPAPGSLFPAGGADALPAPPAPDASEPPAPPPDPDAAMREDRNLRIIQALTSRLDEMTDEEIPRLRAEIAARDRLIADLRGADDLTEARIRMDRAYLDSWTAYYDHLEALRGHTRAVFAWQQFASDATLWLVVLVVLAGVGLSVYEITNSVRRAERAAARGGAEGAAPSSLTLSPGQVQITSAITGVVVLALSLGFLFLFLDRVYDIDEVHLKSGAPGAEAPE</sequence>
<feature type="compositionally biased region" description="Pro residues" evidence="1">
    <location>
        <begin position="74"/>
        <end position="91"/>
    </location>
</feature>
<protein>
    <submittedName>
        <fullName evidence="4">Uncharacterized protein</fullName>
    </submittedName>
</protein>
<keyword evidence="5" id="KW-1185">Reference proteome</keyword>
<feature type="transmembrane region" description="Helical" evidence="2">
    <location>
        <begin position="237"/>
        <end position="258"/>
    </location>
</feature>
<keyword evidence="2" id="KW-0812">Transmembrane</keyword>